<gene>
    <name evidence="1" type="ORF">ROE7235_03765</name>
</gene>
<evidence type="ECO:0000313" key="2">
    <source>
        <dbReference type="Proteomes" id="UP000272908"/>
    </source>
</evidence>
<dbReference type="AlphaFoldDB" id="A0A3B0MZ24"/>
<dbReference type="Proteomes" id="UP000272908">
    <property type="component" value="Unassembled WGS sequence"/>
</dbReference>
<sequence>MNVWEFGVVMNLSPGKLMWGASATVFFSQLVQHCFHFRTRQMLLRFEDDHFMIKGIAALPGWQITIVF</sequence>
<proteinExistence type="predicted"/>
<organism evidence="1 2">
    <name type="scientific">Roseinatronobacter ekhonensis</name>
    <dbReference type="NCBI Taxonomy" id="254356"/>
    <lineage>
        <taxon>Bacteria</taxon>
        <taxon>Pseudomonadati</taxon>
        <taxon>Pseudomonadota</taxon>
        <taxon>Alphaproteobacteria</taxon>
        <taxon>Rhodobacterales</taxon>
        <taxon>Paracoccaceae</taxon>
        <taxon>Roseinatronobacter</taxon>
    </lineage>
</organism>
<dbReference type="EMBL" id="UIHC01000100">
    <property type="protein sequence ID" value="SUZ33984.1"/>
    <property type="molecule type" value="Genomic_DNA"/>
</dbReference>
<reference evidence="2" key="1">
    <citation type="submission" date="2018-08" db="EMBL/GenBank/DDBJ databases">
        <authorList>
            <person name="Rodrigo-Torres L."/>
            <person name="Arahal R. D."/>
            <person name="Lucena T."/>
        </authorList>
    </citation>
    <scope>NUCLEOTIDE SEQUENCE [LARGE SCALE GENOMIC DNA]</scope>
    <source>
        <strain evidence="2">CECT 7235</strain>
    </source>
</reference>
<evidence type="ECO:0000313" key="1">
    <source>
        <dbReference type="EMBL" id="SUZ33984.1"/>
    </source>
</evidence>
<protein>
    <submittedName>
        <fullName evidence="1">Uncharacterized protein</fullName>
    </submittedName>
</protein>
<keyword evidence="2" id="KW-1185">Reference proteome</keyword>
<name>A0A3B0MZ24_9RHOB</name>
<accession>A0A3B0MZ24</accession>